<protein>
    <submittedName>
        <fullName evidence="2">Cytochrome P450</fullName>
    </submittedName>
</protein>
<evidence type="ECO:0000313" key="2">
    <source>
        <dbReference type="EMBL" id="PAX07871.1"/>
    </source>
</evidence>
<proteinExistence type="inferred from homology"/>
<dbReference type="Gene3D" id="1.10.630.10">
    <property type="entry name" value="Cytochrome P450"/>
    <property type="match status" value="1"/>
</dbReference>
<dbReference type="GO" id="GO:0005506">
    <property type="term" value="F:iron ion binding"/>
    <property type="evidence" value="ECO:0007669"/>
    <property type="project" value="InterPro"/>
</dbReference>
<comment type="caution">
    <text evidence="2">The sequence shown here is derived from an EMBL/GenBank/DDBJ whole genome shotgun (WGS) entry which is preliminary data.</text>
</comment>
<dbReference type="InterPro" id="IPR050121">
    <property type="entry name" value="Cytochrome_P450_monoxygenase"/>
</dbReference>
<dbReference type="GO" id="GO:0016705">
    <property type="term" value="F:oxidoreductase activity, acting on paired donors, with incorporation or reduction of molecular oxygen"/>
    <property type="evidence" value="ECO:0007669"/>
    <property type="project" value="InterPro"/>
</dbReference>
<comment type="similarity">
    <text evidence="1">Belongs to the cytochrome P450 family.</text>
</comment>
<dbReference type="PANTHER" id="PTHR24305">
    <property type="entry name" value="CYTOCHROME P450"/>
    <property type="match status" value="1"/>
</dbReference>
<evidence type="ECO:0000256" key="1">
    <source>
        <dbReference type="ARBA" id="ARBA00010617"/>
    </source>
</evidence>
<dbReference type="GO" id="GO:0004497">
    <property type="term" value="F:monooxygenase activity"/>
    <property type="evidence" value="ECO:0007669"/>
    <property type="project" value="InterPro"/>
</dbReference>
<dbReference type="GO" id="GO:0020037">
    <property type="term" value="F:heme binding"/>
    <property type="evidence" value="ECO:0007669"/>
    <property type="project" value="InterPro"/>
</dbReference>
<dbReference type="InterPro" id="IPR036396">
    <property type="entry name" value="Cyt_P450_sf"/>
</dbReference>
<dbReference type="PANTHER" id="PTHR24305:SF166">
    <property type="entry name" value="CYTOCHROME P450 12A4, MITOCHONDRIAL-RELATED"/>
    <property type="match status" value="1"/>
</dbReference>
<dbReference type="EMBL" id="NSLI01000003">
    <property type="protein sequence ID" value="PAX07871.1"/>
    <property type="molecule type" value="Genomic_DNA"/>
</dbReference>
<sequence>MGGPVPALISVIARGGSACEALHPPMPQLSRATIRETAAVLGQAVGPLFAKGMFVRRPSIVRLLHDTGAELAEVRALQALRARHGPGPVMLATPGRRLAVVLDPAHARRVLDETPEPFETDMAEKHAALAHFEPRGSLASRGEDRAERRRFNDRVLDSACPIHHLGGEMTAIVTAEAEALLARADEEGGLSWGAFKDGWHCMARGVVLGRSAADDKELSRLLIRLRGDANWAFLKPKRRSLRERFQAAVRAHLDRAEPGSLASLMPAANTPRAAPVDQVAQWLFAWDAAGIATFRALTLLASLPGYAQSARDEALHGSPELPLLRATILESVRLWPTTPAILRETDRETDWNGATMPAGTGLLIHAPYFHRDDQRLAYANRFAPELWLGGDPERVGLVPFSAGPGFCPAKQLVEFLGSHMLAHLLARIWRVPERRRLEQGRMPPTFDQFSLTLSLT</sequence>
<dbReference type="Pfam" id="PF00067">
    <property type="entry name" value="p450"/>
    <property type="match status" value="1"/>
</dbReference>
<dbReference type="InterPro" id="IPR001128">
    <property type="entry name" value="Cyt_P450"/>
</dbReference>
<accession>A0A2A2SFT0</accession>
<organism evidence="2 3">
    <name type="scientific">Sphingomonas lenta</name>
    <dbReference type="NCBI Taxonomy" id="1141887"/>
    <lineage>
        <taxon>Bacteria</taxon>
        <taxon>Pseudomonadati</taxon>
        <taxon>Pseudomonadota</taxon>
        <taxon>Alphaproteobacteria</taxon>
        <taxon>Sphingomonadales</taxon>
        <taxon>Sphingomonadaceae</taxon>
        <taxon>Sphingomonas</taxon>
    </lineage>
</organism>
<keyword evidence="3" id="KW-1185">Reference proteome</keyword>
<name>A0A2A2SFT0_9SPHN</name>
<dbReference type="SUPFAM" id="SSF48264">
    <property type="entry name" value="Cytochrome P450"/>
    <property type="match status" value="1"/>
</dbReference>
<gene>
    <name evidence="2" type="ORF">CKY28_09665</name>
</gene>
<dbReference type="Proteomes" id="UP000218151">
    <property type="component" value="Unassembled WGS sequence"/>
</dbReference>
<evidence type="ECO:0000313" key="3">
    <source>
        <dbReference type="Proteomes" id="UP000218151"/>
    </source>
</evidence>
<reference evidence="3" key="1">
    <citation type="submission" date="2017-09" db="EMBL/GenBank/DDBJ databases">
        <authorList>
            <person name="Feng G."/>
            <person name="Zhu H."/>
        </authorList>
    </citation>
    <scope>NUCLEOTIDE SEQUENCE [LARGE SCALE GENOMIC DNA]</scope>
    <source>
        <strain evidence="3">1PNM-20</strain>
    </source>
</reference>
<dbReference type="AlphaFoldDB" id="A0A2A2SFT0"/>